<dbReference type="InterPro" id="IPR024884">
    <property type="entry name" value="NAPE-PLD"/>
</dbReference>
<protein>
    <submittedName>
        <fullName evidence="2">MBL fold metallo-hydrolase</fullName>
    </submittedName>
</protein>
<dbReference type="InterPro" id="IPR036866">
    <property type="entry name" value="RibonucZ/Hydroxyglut_hydro"/>
</dbReference>
<organism evidence="2 3">
    <name type="scientific">Tianweitania sediminis</name>
    <dbReference type="NCBI Taxonomy" id="1502156"/>
    <lineage>
        <taxon>Bacteria</taxon>
        <taxon>Pseudomonadati</taxon>
        <taxon>Pseudomonadota</taxon>
        <taxon>Alphaproteobacteria</taxon>
        <taxon>Hyphomicrobiales</taxon>
        <taxon>Phyllobacteriaceae</taxon>
        <taxon>Tianweitania</taxon>
    </lineage>
</organism>
<evidence type="ECO:0000313" key="3">
    <source>
        <dbReference type="Proteomes" id="UP000666240"/>
    </source>
</evidence>
<dbReference type="InterPro" id="IPR001279">
    <property type="entry name" value="Metallo-B-lactamas"/>
</dbReference>
<dbReference type="PIRSF" id="PIRSF038896">
    <property type="entry name" value="NAPE-PLD"/>
    <property type="match status" value="1"/>
</dbReference>
<dbReference type="SUPFAM" id="SSF56281">
    <property type="entry name" value="Metallo-hydrolase/oxidoreductase"/>
    <property type="match status" value="1"/>
</dbReference>
<dbReference type="GO" id="GO:0070290">
    <property type="term" value="F:N-acylphosphatidylethanolamine-specific phospholipase D activity"/>
    <property type="evidence" value="ECO:0007669"/>
    <property type="project" value="InterPro"/>
</dbReference>
<dbReference type="Gene3D" id="3.60.15.10">
    <property type="entry name" value="Ribonuclease Z/Hydroxyacylglutathione hydrolase-like"/>
    <property type="match status" value="1"/>
</dbReference>
<comment type="caution">
    <text evidence="2">The sequence shown here is derived from an EMBL/GenBank/DDBJ whole genome shotgun (WGS) entry which is preliminary data.</text>
</comment>
<dbReference type="GO" id="GO:0005737">
    <property type="term" value="C:cytoplasm"/>
    <property type="evidence" value="ECO:0007669"/>
    <property type="project" value="TreeGrafter"/>
</dbReference>
<evidence type="ECO:0000259" key="1">
    <source>
        <dbReference type="Pfam" id="PF12706"/>
    </source>
</evidence>
<dbReference type="PANTHER" id="PTHR15032">
    <property type="entry name" value="N-ACYL-PHOSPHATIDYLETHANOLAMINE-HYDROLYZING PHOSPHOLIPASE D"/>
    <property type="match status" value="1"/>
</dbReference>
<dbReference type="GO" id="GO:0008270">
    <property type="term" value="F:zinc ion binding"/>
    <property type="evidence" value="ECO:0007669"/>
    <property type="project" value="InterPro"/>
</dbReference>
<reference evidence="2" key="1">
    <citation type="submission" date="2021-03" db="EMBL/GenBank/DDBJ databases">
        <title>Genome sequencing and assembly of Tianweitania sediminis.</title>
        <authorList>
            <person name="Chhetri G."/>
        </authorList>
    </citation>
    <scope>NUCLEOTIDE SEQUENCE</scope>
    <source>
        <strain evidence="2">Z8</strain>
    </source>
</reference>
<dbReference type="Pfam" id="PF12706">
    <property type="entry name" value="Lactamase_B_2"/>
    <property type="match status" value="1"/>
</dbReference>
<accession>A0A8J7RIG4</accession>
<dbReference type="PANTHER" id="PTHR15032:SF4">
    <property type="entry name" value="N-ACYL-PHOSPHATIDYLETHANOLAMINE-HYDROLYZING PHOSPHOLIPASE D"/>
    <property type="match status" value="1"/>
</dbReference>
<name>A0A8J7RIG4_9HYPH</name>
<dbReference type="RefSeq" id="WP_209334365.1">
    <property type="nucleotide sequence ID" value="NZ_JAGIYY010000001.1"/>
</dbReference>
<evidence type="ECO:0000313" key="2">
    <source>
        <dbReference type="EMBL" id="MBP0437811.1"/>
    </source>
</evidence>
<dbReference type="EMBL" id="JAGIYY010000001">
    <property type="protein sequence ID" value="MBP0437811.1"/>
    <property type="molecule type" value="Genomic_DNA"/>
</dbReference>
<sequence length="327" mass="36804">MRNRYFTGPTSDHFDGTLFFNPGGKLPGGFRDLHRWIFTEKRAPWPKHWPSPFPQAVAEDRLRPEALRITMIGHATLLIQAGGLNFLTDPVWSKRVSPFRFAGPARVNPPGMRFEDLPPVDAVLLSHNHYDHLDLDTLARLVEKHDPRIITPLGNDTVVHKRIPKARISVGDWRDAFAVGDSMVHLEPAHHWSARWNSDRRMALWAAFVIETPAGKIYFAGDTGFHDGINFRLAAERHGPFRFALLPIGAYEPRWFMEANHQNPADAVEAFKILDAPLAGGYHWGTFRLTGEAVDAPAQDLAEALAGADIDLDRFQALRPGQVWDVP</sequence>
<gene>
    <name evidence="2" type="ORF">J5Y06_03960</name>
</gene>
<feature type="domain" description="Metallo-beta-lactamase" evidence="1">
    <location>
        <begin position="85"/>
        <end position="284"/>
    </location>
</feature>
<keyword evidence="3" id="KW-1185">Reference proteome</keyword>
<dbReference type="Proteomes" id="UP000666240">
    <property type="component" value="Unassembled WGS sequence"/>
</dbReference>
<dbReference type="AlphaFoldDB" id="A0A8J7RIG4"/>
<proteinExistence type="predicted"/>